<evidence type="ECO:0000259" key="11">
    <source>
        <dbReference type="PROSITE" id="PS51194"/>
    </source>
</evidence>
<keyword evidence="14" id="KW-1185">Reference proteome</keyword>
<gene>
    <name evidence="13" type="primary">PRP5</name>
    <name evidence="13" type="ORF">AWJ20_1366</name>
</gene>
<dbReference type="PROSITE" id="PS00039">
    <property type="entry name" value="DEAD_ATP_HELICASE"/>
    <property type="match status" value="1"/>
</dbReference>
<comment type="subcellular location">
    <subcellularLocation>
        <location evidence="1">Nucleus</location>
    </subcellularLocation>
</comment>
<keyword evidence="4" id="KW-0378">Hydrolase</keyword>
<evidence type="ECO:0000256" key="4">
    <source>
        <dbReference type="ARBA" id="ARBA00022801"/>
    </source>
</evidence>
<evidence type="ECO:0000256" key="5">
    <source>
        <dbReference type="ARBA" id="ARBA00022806"/>
    </source>
</evidence>
<feature type="compositionally biased region" description="Polar residues" evidence="9">
    <location>
        <begin position="867"/>
        <end position="885"/>
    </location>
</feature>
<dbReference type="RefSeq" id="XP_018735564.1">
    <property type="nucleotide sequence ID" value="XM_018878240.1"/>
</dbReference>
<evidence type="ECO:0000259" key="10">
    <source>
        <dbReference type="PROSITE" id="PS51192"/>
    </source>
</evidence>
<dbReference type="InterPro" id="IPR027417">
    <property type="entry name" value="P-loop_NTPase"/>
</dbReference>
<sequence>MSDYRDRYSHRESDRYGRRDDYRHDRRREYDRENGRDRYRDRYSSNHERDRDGDRKRDRPSHHEIEGKSDREYHDHRSHDERDTNSRLRTSPERKNRSVSPVKRREVAPTPETKSPVPGSTNPVTSTTELTEKKQEKLRARQEKLRLWQLKKESEAAEKRRSESPSDDIKGSTTPNEKGTENGSVPGSRRENNQVKQENKPKQLQTSQTAFKTTDNTKANLKLGFGPNNGPKKAAIKTVMTARRAFMDDGDDDEETLTHRRRPPPKLLPMTDESIKEHESKINGNDMDIDEIDPLDAYMSEMREQVKSAETTAAPLPASVADEQEEAMDSINESAADEGGLEDYNPDDPQAFMRMIENKKKKDVIQVDHSKINYEPFRKNFYVEPQELADMTPADVDMLRLELDGIKTAGVDVPKPGVKWEHFGLPQSTMQVIRSLGYDKPTSIQAQAIPAIMSGRDVIGVAKTGSGKTMAFLLPLFRHIKDQRPLANMEGPMSIIMTPTRELALQIFKECKPFLKALDLTGMCAYGGSPIKEQIAELKRGVEIIVCTPGRMIDLLAANSGRVTNLRRVTYLVLDEADRMFDMGFEPQVMKILRNIRPDRQTVLFSATFPRQMEALAKKTLDKPVEIIVGARSVVAPEITQIVEVRPDNEKFLRLLELLGEFYYENEDKDARALIFVDRQEAADDLLKGLIGRGYPCMSIHGGKDQVDRDSAISDFKRGVVSLLIATSVAARGLDVKQLKLVINYDAPNHMEDYVHRVGRTGRAGNTGTAVTFITPDQERSAMDIAKALRLSKTPVPDAVRELADKFQAKIKSGKQKFTNTGFGGRGLDKLDVIRDSKKNKERKVFGDEDDAGEKEDNDVDADTDTAEITASSTPKPKSGPLTSQDLLDSKVVITAGTEPSSSTLKNKIVAGQSADNLGPDSGKFHTTLEINDLPQKARWAVTSNSTTTRLVDLYGCSFTVKGEYYPPGQKPGDQGARKLYILIEGDSEDSVAKSHKALVALAKTAIEAEETEKRAAGGRYSI</sequence>
<dbReference type="PROSITE" id="PS51192">
    <property type="entry name" value="HELICASE_ATP_BIND_1"/>
    <property type="match status" value="1"/>
</dbReference>
<evidence type="ECO:0000256" key="9">
    <source>
        <dbReference type="SAM" id="MobiDB-lite"/>
    </source>
</evidence>
<dbReference type="EC" id="3.6.4.13" evidence="2"/>
<dbReference type="InterPro" id="IPR014014">
    <property type="entry name" value="RNA_helicase_DEAD_Q_motif"/>
</dbReference>
<feature type="compositionally biased region" description="Polar residues" evidence="9">
    <location>
        <begin position="202"/>
        <end position="219"/>
    </location>
</feature>
<feature type="domain" description="Helicase C-terminal" evidence="11">
    <location>
        <begin position="658"/>
        <end position="804"/>
    </location>
</feature>
<evidence type="ECO:0000256" key="2">
    <source>
        <dbReference type="ARBA" id="ARBA00012552"/>
    </source>
</evidence>
<dbReference type="PROSITE" id="PS51195">
    <property type="entry name" value="Q_MOTIF"/>
    <property type="match status" value="1"/>
</dbReference>
<dbReference type="CDD" id="cd17953">
    <property type="entry name" value="DEADc_DDX46"/>
    <property type="match status" value="1"/>
</dbReference>
<dbReference type="InterPro" id="IPR001650">
    <property type="entry name" value="Helicase_C-like"/>
</dbReference>
<feature type="domain" description="Helicase ATP-binding" evidence="10">
    <location>
        <begin position="449"/>
        <end position="627"/>
    </location>
</feature>
<keyword evidence="7" id="KW-0539">Nucleus</keyword>
<feature type="compositionally biased region" description="Acidic residues" evidence="9">
    <location>
        <begin position="848"/>
        <end position="866"/>
    </location>
</feature>
<dbReference type="GO" id="GO:1990446">
    <property type="term" value="F:U1 snRNP binding"/>
    <property type="evidence" value="ECO:0007669"/>
    <property type="project" value="EnsemblFungi"/>
</dbReference>
<evidence type="ECO:0000256" key="7">
    <source>
        <dbReference type="ARBA" id="ARBA00023242"/>
    </source>
</evidence>
<evidence type="ECO:0000256" key="3">
    <source>
        <dbReference type="ARBA" id="ARBA00022741"/>
    </source>
</evidence>
<dbReference type="Pfam" id="PF00271">
    <property type="entry name" value="Helicase_C"/>
    <property type="match status" value="1"/>
</dbReference>
<name>A0A161HJV5_9ASCO</name>
<accession>A0A161HJV5</accession>
<proteinExistence type="predicted"/>
<dbReference type="SMART" id="SM00490">
    <property type="entry name" value="HELICc"/>
    <property type="match status" value="1"/>
</dbReference>
<dbReference type="EMBL" id="CP014501">
    <property type="protein sequence ID" value="ANB13087.1"/>
    <property type="molecule type" value="Genomic_DNA"/>
</dbReference>
<reference evidence="13 14" key="1">
    <citation type="submission" date="2016-02" db="EMBL/GenBank/DDBJ databases">
        <title>Complete genome sequence and transcriptome regulation of the pentose utilising yeast Sugiyamaella lignohabitans.</title>
        <authorList>
            <person name="Bellasio M."/>
            <person name="Peymann A."/>
            <person name="Valli M."/>
            <person name="Sipitzky M."/>
            <person name="Graf A."/>
            <person name="Sauer M."/>
            <person name="Marx H."/>
            <person name="Mattanovich D."/>
        </authorList>
    </citation>
    <scope>NUCLEOTIDE SEQUENCE [LARGE SCALE GENOMIC DNA]</scope>
    <source>
        <strain evidence="13 14">CBS 10342</strain>
    </source>
</reference>
<feature type="compositionally biased region" description="Polar residues" evidence="9">
    <location>
        <begin position="171"/>
        <end position="185"/>
    </location>
</feature>
<dbReference type="GO" id="GO:0016887">
    <property type="term" value="F:ATP hydrolysis activity"/>
    <property type="evidence" value="ECO:0007669"/>
    <property type="project" value="EnsemblFungi"/>
</dbReference>
<dbReference type="AlphaFoldDB" id="A0A161HJV5"/>
<dbReference type="InterPro" id="IPR000629">
    <property type="entry name" value="RNA-helicase_DEAD-box_CS"/>
</dbReference>
<keyword evidence="3" id="KW-0547">Nucleotide-binding</keyword>
<evidence type="ECO:0000313" key="13">
    <source>
        <dbReference type="EMBL" id="ANB13087.1"/>
    </source>
</evidence>
<dbReference type="FunFam" id="3.40.50.300:FF:000079">
    <property type="entry name" value="probable ATP-dependent RNA helicase DDX17"/>
    <property type="match status" value="1"/>
</dbReference>
<organism evidence="13 14">
    <name type="scientific">Sugiyamaella lignohabitans</name>
    <dbReference type="NCBI Taxonomy" id="796027"/>
    <lineage>
        <taxon>Eukaryota</taxon>
        <taxon>Fungi</taxon>
        <taxon>Dikarya</taxon>
        <taxon>Ascomycota</taxon>
        <taxon>Saccharomycotina</taxon>
        <taxon>Dipodascomycetes</taxon>
        <taxon>Dipodascales</taxon>
        <taxon>Trichomonascaceae</taxon>
        <taxon>Sugiyamaella</taxon>
    </lineage>
</organism>
<dbReference type="GO" id="GO:0003676">
    <property type="term" value="F:nucleic acid binding"/>
    <property type="evidence" value="ECO:0007669"/>
    <property type="project" value="InterPro"/>
</dbReference>
<dbReference type="GO" id="GO:1903241">
    <property type="term" value="P:U2-type prespliceosome assembly"/>
    <property type="evidence" value="ECO:0007669"/>
    <property type="project" value="EnsemblFungi"/>
</dbReference>
<dbReference type="Gene3D" id="3.40.50.300">
    <property type="entry name" value="P-loop containing nucleotide triphosphate hydrolases"/>
    <property type="match status" value="2"/>
</dbReference>
<feature type="compositionally biased region" description="Basic and acidic residues" evidence="9">
    <location>
        <begin position="188"/>
        <end position="201"/>
    </location>
</feature>
<feature type="domain" description="DEAD-box RNA helicase Q" evidence="12">
    <location>
        <begin position="418"/>
        <end position="446"/>
    </location>
</feature>
<dbReference type="Proteomes" id="UP000189580">
    <property type="component" value="Chromosome a"/>
</dbReference>
<dbReference type="SMART" id="SM00487">
    <property type="entry name" value="DEXDc"/>
    <property type="match status" value="1"/>
</dbReference>
<dbReference type="InterPro" id="IPR011545">
    <property type="entry name" value="DEAD/DEAH_box_helicase_dom"/>
</dbReference>
<feature type="region of interest" description="Disordered" evidence="9">
    <location>
        <begin position="248"/>
        <end position="272"/>
    </location>
</feature>
<feature type="compositionally biased region" description="Polar residues" evidence="9">
    <location>
        <begin position="118"/>
        <end position="129"/>
    </location>
</feature>
<dbReference type="KEGG" id="slb:AWJ20_1366"/>
<evidence type="ECO:0000256" key="8">
    <source>
        <dbReference type="PROSITE-ProRule" id="PRU00552"/>
    </source>
</evidence>
<evidence type="ECO:0000256" key="6">
    <source>
        <dbReference type="ARBA" id="ARBA00022840"/>
    </source>
</evidence>
<evidence type="ECO:0000259" key="12">
    <source>
        <dbReference type="PROSITE" id="PS51195"/>
    </source>
</evidence>
<dbReference type="PROSITE" id="PS51194">
    <property type="entry name" value="HELICASE_CTER"/>
    <property type="match status" value="1"/>
</dbReference>
<protein>
    <recommendedName>
        <fullName evidence="2">RNA helicase</fullName>
        <ecNumber evidence="2">3.6.4.13</ecNumber>
    </recommendedName>
</protein>
<dbReference type="GO" id="GO:1990447">
    <property type="term" value="F:U2 snRNP binding"/>
    <property type="evidence" value="ECO:0007669"/>
    <property type="project" value="EnsemblFungi"/>
</dbReference>
<dbReference type="GO" id="GO:0003724">
    <property type="term" value="F:RNA helicase activity"/>
    <property type="evidence" value="ECO:0007669"/>
    <property type="project" value="UniProtKB-EC"/>
</dbReference>
<keyword evidence="5 13" id="KW-0347">Helicase</keyword>
<dbReference type="OrthoDB" id="196131at2759"/>
<feature type="compositionally biased region" description="Basic and acidic residues" evidence="9">
    <location>
        <begin position="1"/>
        <end position="96"/>
    </location>
</feature>
<dbReference type="GO" id="GO:0071004">
    <property type="term" value="C:U2-type prespliceosome"/>
    <property type="evidence" value="ECO:0007669"/>
    <property type="project" value="EnsemblFungi"/>
</dbReference>
<evidence type="ECO:0000256" key="1">
    <source>
        <dbReference type="ARBA" id="ARBA00004123"/>
    </source>
</evidence>
<feature type="short sequence motif" description="Q motif" evidence="8">
    <location>
        <begin position="418"/>
        <end position="446"/>
    </location>
</feature>
<dbReference type="GO" id="GO:0005524">
    <property type="term" value="F:ATP binding"/>
    <property type="evidence" value="ECO:0007669"/>
    <property type="project" value="UniProtKB-KW"/>
</dbReference>
<feature type="region of interest" description="Disordered" evidence="9">
    <location>
        <begin position="840"/>
        <end position="885"/>
    </location>
</feature>
<dbReference type="PANTHER" id="PTHR47958">
    <property type="entry name" value="ATP-DEPENDENT RNA HELICASE DBP3"/>
    <property type="match status" value="1"/>
</dbReference>
<feature type="region of interest" description="Disordered" evidence="9">
    <location>
        <begin position="1"/>
        <end position="232"/>
    </location>
</feature>
<dbReference type="Pfam" id="PF00270">
    <property type="entry name" value="DEAD"/>
    <property type="match status" value="1"/>
</dbReference>
<keyword evidence="6" id="KW-0067">ATP-binding</keyword>
<dbReference type="InterPro" id="IPR014001">
    <property type="entry name" value="Helicase_ATP-bd"/>
</dbReference>
<evidence type="ECO:0000313" key="14">
    <source>
        <dbReference type="Proteomes" id="UP000189580"/>
    </source>
</evidence>
<dbReference type="SUPFAM" id="SSF52540">
    <property type="entry name" value="P-loop containing nucleoside triphosphate hydrolases"/>
    <property type="match status" value="2"/>
</dbReference>
<feature type="compositionally biased region" description="Basic and acidic residues" evidence="9">
    <location>
        <begin position="130"/>
        <end position="170"/>
    </location>
</feature>
<dbReference type="GeneID" id="30033160"/>
<dbReference type="CDD" id="cd18787">
    <property type="entry name" value="SF2_C_DEAD"/>
    <property type="match status" value="1"/>
</dbReference>